<reference evidence="6 7" key="1">
    <citation type="submission" date="2019-06" db="EMBL/GenBank/DDBJ databases">
        <title>Genomic Encyclopedia of Type Strains, Phase IV (KMG-V): Genome sequencing to study the core and pangenomes of soil and plant-associated prokaryotes.</title>
        <authorList>
            <person name="Whitman W."/>
        </authorList>
    </citation>
    <scope>NUCLEOTIDE SEQUENCE [LARGE SCALE GENOMIC DNA]</scope>
    <source>
        <strain evidence="6 7">BR 11622</strain>
    </source>
</reference>
<dbReference type="InterPro" id="IPR050109">
    <property type="entry name" value="HTH-type_TetR-like_transc_reg"/>
</dbReference>
<dbReference type="Gene3D" id="1.10.357.10">
    <property type="entry name" value="Tetracycline Repressor, domain 2"/>
    <property type="match status" value="1"/>
</dbReference>
<dbReference type="Proteomes" id="UP000315751">
    <property type="component" value="Unassembled WGS sequence"/>
</dbReference>
<feature type="DNA-binding region" description="H-T-H motif" evidence="4">
    <location>
        <begin position="37"/>
        <end position="56"/>
    </location>
</feature>
<organism evidence="6 7">
    <name type="scientific">Nitrospirillum amazonense</name>
    <dbReference type="NCBI Taxonomy" id="28077"/>
    <lineage>
        <taxon>Bacteria</taxon>
        <taxon>Pseudomonadati</taxon>
        <taxon>Pseudomonadota</taxon>
        <taxon>Alphaproteobacteria</taxon>
        <taxon>Rhodospirillales</taxon>
        <taxon>Azospirillaceae</taxon>
        <taxon>Nitrospirillum</taxon>
    </lineage>
</organism>
<dbReference type="PANTHER" id="PTHR30055">
    <property type="entry name" value="HTH-TYPE TRANSCRIPTIONAL REGULATOR RUTR"/>
    <property type="match status" value="1"/>
</dbReference>
<dbReference type="PANTHER" id="PTHR30055:SF220">
    <property type="entry name" value="TETR-FAMILY REGULATORY PROTEIN"/>
    <property type="match status" value="1"/>
</dbReference>
<dbReference type="RefSeq" id="WP_186455856.1">
    <property type="nucleotide sequence ID" value="NZ_VITR01000009.1"/>
</dbReference>
<dbReference type="Pfam" id="PF13305">
    <property type="entry name" value="TetR_C_33"/>
    <property type="match status" value="1"/>
</dbReference>
<proteinExistence type="predicted"/>
<evidence type="ECO:0000313" key="7">
    <source>
        <dbReference type="Proteomes" id="UP000315751"/>
    </source>
</evidence>
<keyword evidence="7" id="KW-1185">Reference proteome</keyword>
<comment type="caution">
    <text evidence="6">The sequence shown here is derived from an EMBL/GenBank/DDBJ whole genome shotgun (WGS) entry which is preliminary data.</text>
</comment>
<dbReference type="GO" id="GO:0003700">
    <property type="term" value="F:DNA-binding transcription factor activity"/>
    <property type="evidence" value="ECO:0007669"/>
    <property type="project" value="TreeGrafter"/>
</dbReference>
<dbReference type="EMBL" id="VITR01000009">
    <property type="protein sequence ID" value="TWB40601.1"/>
    <property type="molecule type" value="Genomic_DNA"/>
</dbReference>
<dbReference type="PRINTS" id="PR00455">
    <property type="entry name" value="HTHTETR"/>
</dbReference>
<gene>
    <name evidence="6" type="ORF">FBZ90_109204</name>
</gene>
<name>A0A560H367_9PROT</name>
<feature type="domain" description="HTH tetR-type" evidence="5">
    <location>
        <begin position="14"/>
        <end position="74"/>
    </location>
</feature>
<evidence type="ECO:0000256" key="2">
    <source>
        <dbReference type="ARBA" id="ARBA00023125"/>
    </source>
</evidence>
<dbReference type="AlphaFoldDB" id="A0A560H367"/>
<dbReference type="InterPro" id="IPR001647">
    <property type="entry name" value="HTH_TetR"/>
</dbReference>
<evidence type="ECO:0000313" key="6">
    <source>
        <dbReference type="EMBL" id="TWB40601.1"/>
    </source>
</evidence>
<protein>
    <submittedName>
        <fullName evidence="6">TetR family transcriptional regulator</fullName>
    </submittedName>
</protein>
<dbReference type="SUPFAM" id="SSF46689">
    <property type="entry name" value="Homeodomain-like"/>
    <property type="match status" value="1"/>
</dbReference>
<dbReference type="InterPro" id="IPR036271">
    <property type="entry name" value="Tet_transcr_reg_TetR-rel_C_sf"/>
</dbReference>
<evidence type="ECO:0000256" key="3">
    <source>
        <dbReference type="ARBA" id="ARBA00023163"/>
    </source>
</evidence>
<keyword evidence="3" id="KW-0804">Transcription</keyword>
<evidence type="ECO:0000256" key="1">
    <source>
        <dbReference type="ARBA" id="ARBA00023015"/>
    </source>
</evidence>
<sequence length="202" mass="22523">MARKSAASSQYHRENLRRDLIEAALGYVAEHGHDTLSVRTLANRVGVSSGAPYHHFADRRSLLLALALEGYERLIRPSVGQGRATSDPVEYLTATSHQFLTFAIQNPRLFELMYESELTRPELDPAIREAQFRGFSLLKDAIMTAVPSMSEEEFSFRLLAIWSTLYGFATLRNKQMVKPYEMGQEAADAVVKSVVRGALAGS</sequence>
<evidence type="ECO:0000256" key="4">
    <source>
        <dbReference type="PROSITE-ProRule" id="PRU00335"/>
    </source>
</evidence>
<keyword evidence="1" id="KW-0805">Transcription regulation</keyword>
<dbReference type="PROSITE" id="PS50977">
    <property type="entry name" value="HTH_TETR_2"/>
    <property type="match status" value="1"/>
</dbReference>
<dbReference type="SUPFAM" id="SSF48498">
    <property type="entry name" value="Tetracyclin repressor-like, C-terminal domain"/>
    <property type="match status" value="1"/>
</dbReference>
<dbReference type="GO" id="GO:0000976">
    <property type="term" value="F:transcription cis-regulatory region binding"/>
    <property type="evidence" value="ECO:0007669"/>
    <property type="project" value="TreeGrafter"/>
</dbReference>
<dbReference type="InterPro" id="IPR025996">
    <property type="entry name" value="MT1864/Rv1816-like_C"/>
</dbReference>
<keyword evidence="2 4" id="KW-0238">DNA-binding</keyword>
<dbReference type="Pfam" id="PF00440">
    <property type="entry name" value="TetR_N"/>
    <property type="match status" value="1"/>
</dbReference>
<dbReference type="InterPro" id="IPR009057">
    <property type="entry name" value="Homeodomain-like_sf"/>
</dbReference>
<accession>A0A560H367</accession>
<evidence type="ECO:0000259" key="5">
    <source>
        <dbReference type="PROSITE" id="PS50977"/>
    </source>
</evidence>